<feature type="region of interest" description="Disordered" evidence="2">
    <location>
        <begin position="950"/>
        <end position="1077"/>
    </location>
</feature>
<keyword evidence="4" id="KW-1185">Reference proteome</keyword>
<feature type="region of interest" description="Disordered" evidence="2">
    <location>
        <begin position="2041"/>
        <end position="2064"/>
    </location>
</feature>
<feature type="compositionally biased region" description="Basic and acidic residues" evidence="2">
    <location>
        <begin position="886"/>
        <end position="899"/>
    </location>
</feature>
<feature type="compositionally biased region" description="Low complexity" evidence="2">
    <location>
        <begin position="443"/>
        <end position="455"/>
    </location>
</feature>
<feature type="compositionally biased region" description="Low complexity" evidence="2">
    <location>
        <begin position="866"/>
        <end position="885"/>
    </location>
</feature>
<feature type="region of interest" description="Disordered" evidence="2">
    <location>
        <begin position="1728"/>
        <end position="1764"/>
    </location>
</feature>
<feature type="region of interest" description="Disordered" evidence="2">
    <location>
        <begin position="659"/>
        <end position="711"/>
    </location>
</feature>
<comment type="caution">
    <text evidence="3">The sequence shown here is derived from an EMBL/GenBank/DDBJ whole genome shotgun (WGS) entry which is preliminary data.</text>
</comment>
<feature type="region of interest" description="Disordered" evidence="2">
    <location>
        <begin position="1594"/>
        <end position="1626"/>
    </location>
</feature>
<keyword evidence="1" id="KW-0175">Coiled coil</keyword>
<name>A0A9W7ZSM5_9FUNG</name>
<feature type="region of interest" description="Disordered" evidence="2">
    <location>
        <begin position="1805"/>
        <end position="1828"/>
    </location>
</feature>
<feature type="compositionally biased region" description="Polar residues" evidence="2">
    <location>
        <begin position="414"/>
        <end position="427"/>
    </location>
</feature>
<feature type="compositionally biased region" description="Polar residues" evidence="2">
    <location>
        <begin position="206"/>
        <end position="229"/>
    </location>
</feature>
<feature type="compositionally biased region" description="Basic residues" evidence="2">
    <location>
        <begin position="2144"/>
        <end position="2154"/>
    </location>
</feature>
<feature type="compositionally biased region" description="Polar residues" evidence="2">
    <location>
        <begin position="1092"/>
        <end position="1126"/>
    </location>
</feature>
<feature type="region of interest" description="Disordered" evidence="2">
    <location>
        <begin position="794"/>
        <end position="826"/>
    </location>
</feature>
<feature type="region of interest" description="Disordered" evidence="2">
    <location>
        <begin position="1866"/>
        <end position="1886"/>
    </location>
</feature>
<feature type="compositionally biased region" description="Polar residues" evidence="2">
    <location>
        <begin position="1947"/>
        <end position="1963"/>
    </location>
</feature>
<dbReference type="OrthoDB" id="5598674at2759"/>
<feature type="compositionally biased region" description="Polar residues" evidence="2">
    <location>
        <begin position="1731"/>
        <end position="1758"/>
    </location>
</feature>
<feature type="compositionally biased region" description="Polar residues" evidence="2">
    <location>
        <begin position="1599"/>
        <end position="1608"/>
    </location>
</feature>
<feature type="region of interest" description="Disordered" evidence="2">
    <location>
        <begin position="1511"/>
        <end position="1530"/>
    </location>
</feature>
<feature type="compositionally biased region" description="Low complexity" evidence="2">
    <location>
        <begin position="1031"/>
        <end position="1065"/>
    </location>
</feature>
<gene>
    <name evidence="3" type="ORF">H4219_004131</name>
</gene>
<feature type="compositionally biased region" description="Low complexity" evidence="2">
    <location>
        <begin position="671"/>
        <end position="688"/>
    </location>
</feature>
<feature type="compositionally biased region" description="Low complexity" evidence="2">
    <location>
        <begin position="396"/>
        <end position="408"/>
    </location>
</feature>
<sequence>MPSFPYSPKTGTSGLAMSPTAVPLSTRSRAAATTNAFQQQYSSPAYDTKAAYYGQPGESSGGAYPWSRSNSELYMNSPQYSSNSAYSNNNRNNTNRSSVLLQESERYQSQTSVATGGGGLLKSIGSYESQSSSPSQQHRYSNYYDSAISTASNQPQQSHSYYYKQPDQYPGSYDDGQDTATTDYYNHHTSRIQSSYYPSYNSTTTDQQRQQSFGNPRSSSNNAAVPTNTRDSHHSHQGYGNPLPQPPTYHPSIQRASAILTRDTRSNSYADYSDPLPPPVPKRVESSYRNSVHEMQNVKSSYRNPTNAMSYSSELSTRIAPSSLTAVTYVDDGLEYKGKEARQTNGSGGVRSTFTAVLSKPPSPAPTSSQNSSISEIHNDVSGSAASLVSSRKHSYQQQPPYTSSSNSGEIKPSQHSSSIFNSANDNYQKEPNVASYSHHESYSSSYGSRASLASPTSSYGVVGQTPLATAPAITFVPAYAKASTRVATKPPASSATEEKPYPFAMLKRLDMFSTSISGANTGSTTATISTTSRDLQKGEAKLHDGGSDGVGVVSRVTARPVSYYPDSDRPSTSAFAVTPVSRVNVSSGQSSYSSVISNSSQSPKLSSAFSKPILTTTANIVRATEPASSVSSTASSANSSRAPASIFDLYIKDRSATTSSGAFEKRPPLSSTSASSASKYTSSADYTQDQRQSSPAIRPLNDKPTSASSSYSALLAGNKSVTPTPPQMVASRRSTPTVVGVAIIADKQSPAPTSAISSYIDKYQKSTLQFQKPKSSAVISPLTTATSSSLSSTTLVSDGISSRPGLADKSSCSLNKPPTPLPASASSLLLSSKQATAATTATTTTTSQSFLKGYNSSSYNTKFPAKSTTPTPTFTTISPLTTPIDGRKKHDPDLHVEENVVLLPKTSRKTNSPPLTPPSADPAAAIKNSASSSFASSAVNKYAHLLQKEPFPRTSTHQRLSQSYITGDNGIYKQSDKLDNKDSNNNNNVSPSSDKESQSPSNTTTTNLPKPVDIPKSSTAFSRPIAPAPTTTSSNRTSNGSSGTKYPPLPPSSSSSSSQPQQYPHLKSLNSRGPQISSSVNKLLRRRSNSNPHLLSISTGGTFSSTASKKPSLTTISDKQQQPATSEFPPMPTLSTVSVSGTSAGTSIAIDNKDAGDLIVPAASSTTTTTSRLKSHHSRTPSLTSLKSFSSTTSTSAINHHHHHHASTTSTAPIAGITKTRENTEIHHDPILFSLFQKMESMRKDFDYQISQYQEDIIELECIADEMEDEIEFLKRELEKSQKHNQKTIDKYEEKLIAQEAEFEKQVKDVRELGVVRCDELAGQVVEWTAKSEVYSKKLKELEIDPIQLLKQSVEEEKIKKEMDSISTTKTQMQQQEQEQQQQQQQYQLTMRTDNAGDYQFIKNQFNTKRETGSNEFYQTVKKLEASIENSTLALGLEVQRIKTWSAILEVVNNRNSTNNKYGDSRVCGSEFENKMIADQSTVVDAGVQVSLVGSADMQRSISNISQNSFLSTSTTTESDDSSGDDPVEISLNTLKKHVGSSLSKQLSAAAATFETENLNDSSCCSTINIDDSSSLTIGSSSGSNFGTYSSKSSSLSTVITPNNGKTQQQQQQQQQRKATTASTLSSKAMATLAKIDTLAHSRNAAASAASGTLGLSSGGSNSGTNISNSNNNITSGGTYGPKFMGTGHWPPRSPSKSPRAASSIFDTGNFTGDQLLESLKFGNFGGNSGSQPSSPALSGLTTAMTTAGNGSSSGLGTTRPLTPRTRRAYTTALQNDNNNNSGINDALSALNGNYDSIRLPNVNSSVSAKSGGSSTTTTTRQPRFRGTYGLHSRARSFDLSSDQQDSSSSLQKQYQKNSTLLGGLGRRFVDHNDDNGDSSICSTTKRNTIDGRRLLDSLEYQPSTPLSKGVGVGSYLSHKNYHQKEHQPSLAELAEQLASSSSPLTPQQADNQPSTPNSWVYINTPDKQHPNSSRRISNSNSNNNSPSLIPTDNHQRLITNNRQYTTTNAAVTTSSLGSPLRHKESARQLIENDNSWMINSENPKTTYPTYQHSKGSSSTRDLGLPTTSLVKPSMIFAKQQQSSPLSTEHALNNNNNNSNTTFKPGDNSEEGIITTTKTKSKVSFAQQKPSKHSESTSTTKSNLKRTITKSRKAASHLLSQAKFFG</sequence>
<feature type="region of interest" description="Disordered" evidence="2">
    <location>
        <begin position="1166"/>
        <end position="1214"/>
    </location>
</feature>
<evidence type="ECO:0000313" key="4">
    <source>
        <dbReference type="Proteomes" id="UP001150538"/>
    </source>
</evidence>
<evidence type="ECO:0000256" key="1">
    <source>
        <dbReference type="SAM" id="Coils"/>
    </source>
</evidence>
<feature type="compositionally biased region" description="Low complexity" evidence="2">
    <location>
        <begin position="984"/>
        <end position="993"/>
    </location>
</feature>
<feature type="coiled-coil region" evidence="1">
    <location>
        <begin position="1251"/>
        <end position="1310"/>
    </location>
</feature>
<feature type="region of interest" description="Disordered" evidence="2">
    <location>
        <begin position="1652"/>
        <end position="1704"/>
    </location>
</feature>
<evidence type="ECO:0000313" key="3">
    <source>
        <dbReference type="EMBL" id="KAJ1915782.1"/>
    </source>
</evidence>
<feature type="region of interest" description="Disordered" evidence="2">
    <location>
        <begin position="1938"/>
        <end position="1994"/>
    </location>
</feature>
<dbReference type="EMBL" id="JANBPU010000130">
    <property type="protein sequence ID" value="KAJ1915782.1"/>
    <property type="molecule type" value="Genomic_DNA"/>
</dbReference>
<feature type="compositionally biased region" description="Polar residues" evidence="2">
    <location>
        <begin position="150"/>
        <end position="160"/>
    </location>
</feature>
<feature type="compositionally biased region" description="Low complexity" evidence="2">
    <location>
        <begin position="195"/>
        <end position="205"/>
    </location>
</feature>
<feature type="region of interest" description="Disordered" evidence="2">
    <location>
        <begin position="866"/>
        <end position="925"/>
    </location>
</feature>
<feature type="region of interest" description="Disordered" evidence="2">
    <location>
        <begin position="1092"/>
        <end position="1141"/>
    </location>
</feature>
<feature type="compositionally biased region" description="Polar residues" evidence="2">
    <location>
        <begin position="366"/>
        <end position="390"/>
    </location>
</feature>
<feature type="region of interest" description="Disordered" evidence="2">
    <location>
        <begin position="1"/>
        <end position="70"/>
    </location>
</feature>
<proteinExistence type="predicted"/>
<dbReference type="Proteomes" id="UP001150538">
    <property type="component" value="Unassembled WGS sequence"/>
</dbReference>
<feature type="region of interest" description="Disordered" evidence="2">
    <location>
        <begin position="1365"/>
        <end position="1386"/>
    </location>
</feature>
<feature type="region of interest" description="Disordered" evidence="2">
    <location>
        <begin position="195"/>
        <end position="251"/>
    </location>
</feature>
<evidence type="ECO:0000256" key="2">
    <source>
        <dbReference type="SAM" id="MobiDB-lite"/>
    </source>
</evidence>
<organism evidence="3 4">
    <name type="scientific">Mycoemilia scoparia</name>
    <dbReference type="NCBI Taxonomy" id="417184"/>
    <lineage>
        <taxon>Eukaryota</taxon>
        <taxon>Fungi</taxon>
        <taxon>Fungi incertae sedis</taxon>
        <taxon>Zoopagomycota</taxon>
        <taxon>Kickxellomycotina</taxon>
        <taxon>Kickxellomycetes</taxon>
        <taxon>Kickxellales</taxon>
        <taxon>Kickxellaceae</taxon>
        <taxon>Mycoemilia</taxon>
    </lineage>
</organism>
<feature type="region of interest" description="Disordered" evidence="2">
    <location>
        <begin position="2089"/>
        <end position="2154"/>
    </location>
</feature>
<feature type="region of interest" description="Disordered" evidence="2">
    <location>
        <begin position="340"/>
        <end position="460"/>
    </location>
</feature>
<feature type="compositionally biased region" description="Low complexity" evidence="2">
    <location>
        <begin position="1181"/>
        <end position="1199"/>
    </location>
</feature>
<feature type="compositionally biased region" description="Low complexity" evidence="2">
    <location>
        <begin position="1806"/>
        <end position="1828"/>
    </location>
</feature>
<feature type="compositionally biased region" description="Low complexity" evidence="2">
    <location>
        <begin position="1373"/>
        <end position="1386"/>
    </location>
</feature>
<protein>
    <submittedName>
        <fullName evidence="3">Uncharacterized protein</fullName>
    </submittedName>
</protein>
<feature type="compositionally biased region" description="Low complexity" evidence="2">
    <location>
        <begin position="25"/>
        <end position="34"/>
    </location>
</feature>
<feature type="compositionally biased region" description="Acidic residues" evidence="2">
    <location>
        <begin position="1519"/>
        <end position="1529"/>
    </location>
</feature>
<feature type="compositionally biased region" description="Low complexity" evidence="2">
    <location>
        <begin position="1972"/>
        <end position="1989"/>
    </location>
</feature>
<feature type="compositionally biased region" description="Low complexity" evidence="2">
    <location>
        <begin position="1664"/>
        <end position="1678"/>
    </location>
</feature>
<feature type="region of interest" description="Disordered" evidence="2">
    <location>
        <begin position="150"/>
        <end position="183"/>
    </location>
</feature>
<feature type="compositionally biased region" description="Polar residues" evidence="2">
    <location>
        <begin position="35"/>
        <end position="45"/>
    </location>
</feature>
<accession>A0A9W7ZSM5</accession>
<feature type="compositionally biased region" description="Polar residues" evidence="2">
    <location>
        <begin position="954"/>
        <end position="967"/>
    </location>
</feature>
<reference evidence="3" key="1">
    <citation type="submission" date="2022-07" db="EMBL/GenBank/DDBJ databases">
        <title>Phylogenomic reconstructions and comparative analyses of Kickxellomycotina fungi.</title>
        <authorList>
            <person name="Reynolds N.K."/>
            <person name="Stajich J.E."/>
            <person name="Barry K."/>
            <person name="Grigoriev I.V."/>
            <person name="Crous P."/>
            <person name="Smith M.E."/>
        </authorList>
    </citation>
    <scope>NUCLEOTIDE SEQUENCE</scope>
    <source>
        <strain evidence="3">NBRC 100468</strain>
    </source>
</reference>